<dbReference type="AlphaFoldDB" id="A0AAP2REV6"/>
<sequence length="269" mass="28828">MDKKIIIITSALIAILAAIASGAGLLWEDLYKNDTVSGAAQMTGNDLVTFVFCVPLLLVSAYYAARGSLRGRLIWTGTIFFFLYTYASMSFLATYNQMFLAYVAIFSLSLYTFAASILTLDVNKVRESLTGAPVKVTAGFMFFIGIAILLMWLGVIIPSLVSGEAPALLETYTTLVIQALDLGVVVPLAFITGVLLLKNDAWGYALASIVLIKGITLGTGILSMVLFMILNGVEVVAAQALLFIVLVACSLILAVAFYGKMKDKTMVPA</sequence>
<dbReference type="EMBL" id="PGCK01000009">
    <property type="protein sequence ID" value="MCD1295536.1"/>
    <property type="molecule type" value="Genomic_DNA"/>
</dbReference>
<keyword evidence="1" id="KW-0812">Transmembrane</keyword>
<feature type="transmembrane region" description="Helical" evidence="1">
    <location>
        <begin position="132"/>
        <end position="155"/>
    </location>
</feature>
<accession>A0AAP2REV6</accession>
<feature type="transmembrane region" description="Helical" evidence="1">
    <location>
        <begin position="99"/>
        <end position="120"/>
    </location>
</feature>
<name>A0AAP2REV6_9EURY</name>
<proteinExistence type="predicted"/>
<dbReference type="RefSeq" id="WP_230742392.1">
    <property type="nucleotide sequence ID" value="NZ_PGCK01000009.1"/>
</dbReference>
<feature type="transmembrane region" description="Helical" evidence="1">
    <location>
        <begin position="5"/>
        <end position="27"/>
    </location>
</feature>
<feature type="transmembrane region" description="Helical" evidence="1">
    <location>
        <begin position="47"/>
        <end position="65"/>
    </location>
</feature>
<organism evidence="2 3">
    <name type="scientific">Methanooceanicella nereidis</name>
    <dbReference type="NCBI Taxonomy" id="2052831"/>
    <lineage>
        <taxon>Archaea</taxon>
        <taxon>Methanobacteriati</taxon>
        <taxon>Methanobacteriota</taxon>
        <taxon>Stenosarchaea group</taxon>
        <taxon>Methanomicrobia</taxon>
        <taxon>Methanocellales</taxon>
        <taxon>Methanocellaceae</taxon>
        <taxon>Methanooceanicella</taxon>
    </lineage>
</organism>
<keyword evidence="1" id="KW-0472">Membrane</keyword>
<evidence type="ECO:0000313" key="3">
    <source>
        <dbReference type="Proteomes" id="UP001320159"/>
    </source>
</evidence>
<dbReference type="Proteomes" id="UP001320159">
    <property type="component" value="Unassembled WGS sequence"/>
</dbReference>
<feature type="transmembrane region" description="Helical" evidence="1">
    <location>
        <begin position="236"/>
        <end position="258"/>
    </location>
</feature>
<keyword evidence="3" id="KW-1185">Reference proteome</keyword>
<feature type="transmembrane region" description="Helical" evidence="1">
    <location>
        <begin position="175"/>
        <end position="197"/>
    </location>
</feature>
<gene>
    <name evidence="2" type="ORF">CUJ83_11050</name>
</gene>
<keyword evidence="1" id="KW-1133">Transmembrane helix</keyword>
<evidence type="ECO:0000256" key="1">
    <source>
        <dbReference type="SAM" id="Phobius"/>
    </source>
</evidence>
<comment type="caution">
    <text evidence="2">The sequence shown here is derived from an EMBL/GenBank/DDBJ whole genome shotgun (WGS) entry which is preliminary data.</text>
</comment>
<feature type="transmembrane region" description="Helical" evidence="1">
    <location>
        <begin position="72"/>
        <end position="93"/>
    </location>
</feature>
<reference evidence="2 3" key="1">
    <citation type="submission" date="2017-11" db="EMBL/GenBank/DDBJ databases">
        <title>Isolation and Characterization of Family Methanocellaceae Species from Potential Methane Hydrate Area Offshore Southwestern Taiwan.</title>
        <authorList>
            <person name="Zhang W.-L."/>
            <person name="Chen W.-C."/>
            <person name="Lai M.-C."/>
            <person name="Chen S.-C."/>
        </authorList>
    </citation>
    <scope>NUCLEOTIDE SEQUENCE [LARGE SCALE GENOMIC DNA]</scope>
    <source>
        <strain evidence="2 3">CWC-04</strain>
    </source>
</reference>
<feature type="transmembrane region" description="Helical" evidence="1">
    <location>
        <begin position="204"/>
        <end position="230"/>
    </location>
</feature>
<evidence type="ECO:0000313" key="2">
    <source>
        <dbReference type="EMBL" id="MCD1295536.1"/>
    </source>
</evidence>
<protein>
    <submittedName>
        <fullName evidence="2">Uncharacterized protein</fullName>
    </submittedName>
</protein>